<gene>
    <name evidence="4" type="ORF">GGD57_002467</name>
</gene>
<comment type="similarity">
    <text evidence="1">Belongs to the thioesterase PaaI family.</text>
</comment>
<dbReference type="GO" id="GO:0047617">
    <property type="term" value="F:fatty acyl-CoA hydrolase activity"/>
    <property type="evidence" value="ECO:0007669"/>
    <property type="project" value="InterPro"/>
</dbReference>
<dbReference type="InterPro" id="IPR006683">
    <property type="entry name" value="Thioestr_dom"/>
</dbReference>
<name>A0A7W6R315_9HYPH</name>
<evidence type="ECO:0000259" key="3">
    <source>
        <dbReference type="Pfam" id="PF03061"/>
    </source>
</evidence>
<dbReference type="SUPFAM" id="SSF54637">
    <property type="entry name" value="Thioesterase/thiol ester dehydrase-isomerase"/>
    <property type="match status" value="1"/>
</dbReference>
<keyword evidence="2" id="KW-0378">Hydrolase</keyword>
<evidence type="ECO:0000313" key="5">
    <source>
        <dbReference type="Proteomes" id="UP000540909"/>
    </source>
</evidence>
<evidence type="ECO:0000256" key="1">
    <source>
        <dbReference type="ARBA" id="ARBA00008324"/>
    </source>
</evidence>
<reference evidence="4 5" key="1">
    <citation type="submission" date="2020-08" db="EMBL/GenBank/DDBJ databases">
        <title>Genomic Encyclopedia of Type Strains, Phase IV (KMG-V): Genome sequencing to study the core and pangenomes of soil and plant-associated prokaryotes.</title>
        <authorList>
            <person name="Whitman W."/>
        </authorList>
    </citation>
    <scope>NUCLEOTIDE SEQUENCE [LARGE SCALE GENOMIC DNA]</scope>
    <source>
        <strain evidence="4 5">SEMIA 4089</strain>
    </source>
</reference>
<dbReference type="InterPro" id="IPR029069">
    <property type="entry name" value="HotDog_dom_sf"/>
</dbReference>
<dbReference type="Gene3D" id="3.10.129.10">
    <property type="entry name" value="Hotdog Thioesterase"/>
    <property type="match status" value="1"/>
</dbReference>
<dbReference type="Pfam" id="PF03061">
    <property type="entry name" value="4HBT"/>
    <property type="match status" value="1"/>
</dbReference>
<comment type="caution">
    <text evidence="4">The sequence shown here is derived from an EMBL/GenBank/DDBJ whole genome shotgun (WGS) entry which is preliminary data.</text>
</comment>
<feature type="domain" description="Thioesterase" evidence="3">
    <location>
        <begin position="59"/>
        <end position="128"/>
    </location>
</feature>
<dbReference type="Proteomes" id="UP000540909">
    <property type="component" value="Unassembled WGS sequence"/>
</dbReference>
<organism evidence="4 5">
    <name type="scientific">Rhizobium esperanzae</name>
    <dbReference type="NCBI Taxonomy" id="1967781"/>
    <lineage>
        <taxon>Bacteria</taxon>
        <taxon>Pseudomonadati</taxon>
        <taxon>Pseudomonadota</taxon>
        <taxon>Alphaproteobacteria</taxon>
        <taxon>Hyphomicrobiales</taxon>
        <taxon>Rhizobiaceae</taxon>
        <taxon>Rhizobium/Agrobacterium group</taxon>
        <taxon>Rhizobium</taxon>
    </lineage>
</organism>
<evidence type="ECO:0000256" key="2">
    <source>
        <dbReference type="ARBA" id="ARBA00022801"/>
    </source>
</evidence>
<dbReference type="EMBL" id="JACIFY010000007">
    <property type="protein sequence ID" value="MBB4235893.1"/>
    <property type="molecule type" value="Genomic_DNA"/>
</dbReference>
<dbReference type="PANTHER" id="PTHR21660">
    <property type="entry name" value="THIOESTERASE SUPERFAMILY MEMBER-RELATED"/>
    <property type="match status" value="1"/>
</dbReference>
<proteinExistence type="inferred from homology"/>
<evidence type="ECO:0000313" key="4">
    <source>
        <dbReference type="EMBL" id="MBB4235893.1"/>
    </source>
</evidence>
<dbReference type="CDD" id="cd03443">
    <property type="entry name" value="PaaI_thioesterase"/>
    <property type="match status" value="1"/>
</dbReference>
<sequence length="146" mass="15645">MTLPATPDGQGFMSRVGSSDRHEFGDFFLSRLLGLKIEYPDAGCDVTFEVVPELTNPLGTLHGGIMATAMDVSMGHLLFKTHGSPAATLEMKIQYLAPASVGEAVTCSASFLRSGKSINFVRSEARNPRTGALYAFATATWKAMKP</sequence>
<dbReference type="RefSeq" id="WP_210202848.1">
    <property type="nucleotide sequence ID" value="NZ_JACIFY010000007.1"/>
</dbReference>
<accession>A0A7W6R315</accession>
<dbReference type="InterPro" id="IPR003736">
    <property type="entry name" value="PAAI_dom"/>
</dbReference>
<dbReference type="InterPro" id="IPR039298">
    <property type="entry name" value="ACOT13"/>
</dbReference>
<dbReference type="AlphaFoldDB" id="A0A7W6R315"/>
<protein>
    <submittedName>
        <fullName evidence="4">Uncharacterized protein (TIGR00369 family)</fullName>
    </submittedName>
</protein>
<dbReference type="PANTHER" id="PTHR21660:SF1">
    <property type="entry name" value="ACYL-COENZYME A THIOESTERASE 13"/>
    <property type="match status" value="1"/>
</dbReference>
<dbReference type="NCBIfam" id="TIGR00369">
    <property type="entry name" value="unchar_dom_1"/>
    <property type="match status" value="1"/>
</dbReference>